<proteinExistence type="predicted"/>
<sequence>MAHESRTIVYNVGTGEHLGGSHFSRRVLGVVEDLEVEKILDGR</sequence>
<dbReference type="EMBL" id="UINC01180977">
    <property type="protein sequence ID" value="SVD90437.1"/>
    <property type="molecule type" value="Genomic_DNA"/>
</dbReference>
<accession>A0A382Z4K6</accession>
<dbReference type="AlphaFoldDB" id="A0A382Z4K6"/>
<gene>
    <name evidence="1" type="ORF">METZ01_LOCUS443291</name>
</gene>
<protein>
    <submittedName>
        <fullName evidence="1">Uncharacterized protein</fullName>
    </submittedName>
</protein>
<name>A0A382Z4K6_9ZZZZ</name>
<evidence type="ECO:0000313" key="1">
    <source>
        <dbReference type="EMBL" id="SVD90437.1"/>
    </source>
</evidence>
<reference evidence="1" key="1">
    <citation type="submission" date="2018-05" db="EMBL/GenBank/DDBJ databases">
        <authorList>
            <person name="Lanie J.A."/>
            <person name="Ng W.-L."/>
            <person name="Kazmierczak K.M."/>
            <person name="Andrzejewski T.M."/>
            <person name="Davidsen T.M."/>
            <person name="Wayne K.J."/>
            <person name="Tettelin H."/>
            <person name="Glass J.I."/>
            <person name="Rusch D."/>
            <person name="Podicherti R."/>
            <person name="Tsui H.-C.T."/>
            <person name="Winkler M.E."/>
        </authorList>
    </citation>
    <scope>NUCLEOTIDE SEQUENCE</scope>
</reference>
<organism evidence="1">
    <name type="scientific">marine metagenome</name>
    <dbReference type="NCBI Taxonomy" id="408172"/>
    <lineage>
        <taxon>unclassified sequences</taxon>
        <taxon>metagenomes</taxon>
        <taxon>ecological metagenomes</taxon>
    </lineage>
</organism>